<dbReference type="InterPro" id="IPR018060">
    <property type="entry name" value="HTH_AraC"/>
</dbReference>
<feature type="active site" description="Nucleophile; methyl group acceptor from methylphosphotriester" evidence="12">
    <location>
        <position position="65"/>
    </location>
</feature>
<dbReference type="SUPFAM" id="SSF46767">
    <property type="entry name" value="Methylated DNA-protein cysteine methyltransferase, C-terminal domain"/>
    <property type="match status" value="1"/>
</dbReference>
<dbReference type="NCBIfam" id="NF011964">
    <property type="entry name" value="PRK15435.1"/>
    <property type="match status" value="1"/>
</dbReference>
<dbReference type="GO" id="GO:0043565">
    <property type="term" value="F:sequence-specific DNA binding"/>
    <property type="evidence" value="ECO:0007669"/>
    <property type="project" value="InterPro"/>
</dbReference>
<name>A0A848FDD7_9BURK</name>
<comment type="cofactor">
    <cofactor evidence="13">
        <name>Zn(2+)</name>
        <dbReference type="ChEBI" id="CHEBI:29105"/>
    </cofactor>
    <text evidence="13">Binds 1 zinc ion per subunit.</text>
</comment>
<accession>A0A848FDD7</accession>
<comment type="similarity">
    <text evidence="2">Belongs to the MGMT family.</text>
</comment>
<keyword evidence="15" id="KW-0238">DNA-binding</keyword>
<dbReference type="PROSITE" id="PS01124">
    <property type="entry name" value="HTH_ARAC_FAMILY_2"/>
    <property type="match status" value="1"/>
</dbReference>
<dbReference type="PROSITE" id="PS00374">
    <property type="entry name" value="MGMT"/>
    <property type="match status" value="1"/>
</dbReference>
<keyword evidence="9" id="KW-0804">Transcription</keyword>
<evidence type="ECO:0000256" key="13">
    <source>
        <dbReference type="PIRSR" id="PIRSR000409-3"/>
    </source>
</evidence>
<dbReference type="NCBIfam" id="TIGR00589">
    <property type="entry name" value="ogt"/>
    <property type="match status" value="1"/>
</dbReference>
<comment type="catalytic activity">
    <reaction evidence="11">
        <text>a 6-O-methyl-2'-deoxyguanosine in DNA + L-cysteinyl-[protein] = S-methyl-L-cysteinyl-[protein] + a 2'-deoxyguanosine in DNA</text>
        <dbReference type="Rhea" id="RHEA:24000"/>
        <dbReference type="Rhea" id="RHEA-COMP:10131"/>
        <dbReference type="Rhea" id="RHEA-COMP:10132"/>
        <dbReference type="Rhea" id="RHEA-COMP:11367"/>
        <dbReference type="Rhea" id="RHEA-COMP:11368"/>
        <dbReference type="ChEBI" id="CHEBI:29950"/>
        <dbReference type="ChEBI" id="CHEBI:82612"/>
        <dbReference type="ChEBI" id="CHEBI:85445"/>
        <dbReference type="ChEBI" id="CHEBI:85448"/>
        <dbReference type="EC" id="2.1.1.63"/>
    </reaction>
</comment>
<dbReference type="InterPro" id="IPR036217">
    <property type="entry name" value="MethylDNA_cys_MeTrfase_DNAb"/>
</dbReference>
<gene>
    <name evidence="15" type="primary">ada</name>
    <name evidence="15" type="ORF">HHL10_17685</name>
</gene>
<dbReference type="InterPro" id="IPR009057">
    <property type="entry name" value="Homeodomain-like_sf"/>
</dbReference>
<dbReference type="Pfam" id="PF12833">
    <property type="entry name" value="HTH_18"/>
    <property type="match status" value="1"/>
</dbReference>
<dbReference type="GO" id="GO:0006281">
    <property type="term" value="P:DNA repair"/>
    <property type="evidence" value="ECO:0007669"/>
    <property type="project" value="UniProtKB-KW"/>
</dbReference>
<dbReference type="InterPro" id="IPR016221">
    <property type="entry name" value="Bifunct_regulatory_prot_Ada"/>
</dbReference>
<proteinExistence type="inferred from homology"/>
<dbReference type="Pfam" id="PF02870">
    <property type="entry name" value="Methyltransf_1N"/>
    <property type="match status" value="1"/>
</dbReference>
<dbReference type="Gene3D" id="1.10.10.60">
    <property type="entry name" value="Homeodomain-like"/>
    <property type="match status" value="1"/>
</dbReference>
<dbReference type="InterPro" id="IPR036631">
    <property type="entry name" value="MGMT_N_sf"/>
</dbReference>
<sequence length="383" mass="40316">MSGSGVIVQRPAPTVRPSNLPECREMNGLELPNARVAADPRWAALLARDAQARFFYAVHSTGVYCRPACPSRPAKPENVSFFDSAEAARAAGFRACRRCDPDGPGPAAQRAQLVAALCRHIEASDSPPPLDALAREAGLSAAQLRRVFKAVIGVTPRAYAQALRARRVQAGLRSGESVTQALYGAGFGSSGRFYAQADGLLGMAPGRYRAGGAGADVRFAVAQCALGALLVACSERGVCAISLGDDPDALVRELQDRFPQAGLQGDDADFSALVARVVGLVEDPRRTVTLPLDIRGTAFQQRVWQALQQIPPGQTLSYAELAARVGSPAAVRAVAGACAANVLAVAIPCHRIVRRDGSLSGYRWGVERKQALLAREAAAPDGN</sequence>
<keyword evidence="6" id="KW-0227">DNA damage</keyword>
<comment type="caution">
    <text evidence="15">The sequence shown here is derived from an EMBL/GenBank/DDBJ whole genome shotgun (WGS) entry which is preliminary data.</text>
</comment>
<dbReference type="GO" id="GO:0003908">
    <property type="term" value="F:methylated-DNA-[protein]-cysteine S-methyltransferase activity"/>
    <property type="evidence" value="ECO:0007669"/>
    <property type="project" value="UniProtKB-EC"/>
</dbReference>
<dbReference type="PANTHER" id="PTHR10815:SF14">
    <property type="entry name" value="BIFUNCTIONAL TRANSCRIPTIONAL ACTIVATOR_DNA REPAIR ENZYME ADA"/>
    <property type="match status" value="1"/>
</dbReference>
<evidence type="ECO:0000256" key="7">
    <source>
        <dbReference type="ARBA" id="ARBA00023015"/>
    </source>
</evidence>
<evidence type="ECO:0000313" key="16">
    <source>
        <dbReference type="Proteomes" id="UP000574067"/>
    </source>
</evidence>
<dbReference type="InterPro" id="IPR036388">
    <property type="entry name" value="WH-like_DNA-bd_sf"/>
</dbReference>
<feature type="domain" description="HTH araC/xylS-type" evidence="14">
    <location>
        <begin position="111"/>
        <end position="211"/>
    </location>
</feature>
<evidence type="ECO:0000256" key="8">
    <source>
        <dbReference type="ARBA" id="ARBA00023159"/>
    </source>
</evidence>
<reference evidence="15 16" key="1">
    <citation type="submission" date="2020-04" db="EMBL/GenBank/DDBJ databases">
        <title>Azohydromonas sp. isolated from soil.</title>
        <authorList>
            <person name="Dahal R.H."/>
        </authorList>
    </citation>
    <scope>NUCLEOTIDE SEQUENCE [LARGE SCALE GENOMIC DNA]</scope>
    <source>
        <strain evidence="15 16">G-1-1-14</strain>
    </source>
</reference>
<keyword evidence="13" id="KW-0479">Metal-binding</keyword>
<keyword evidence="8" id="KW-0010">Activator</keyword>
<dbReference type="SUPFAM" id="SSF57884">
    <property type="entry name" value="Ada DNA repair protein, N-terminal domain (N-Ada 10)"/>
    <property type="match status" value="1"/>
</dbReference>
<organism evidence="15 16">
    <name type="scientific">Azohydromonas caseinilytica</name>
    <dbReference type="NCBI Taxonomy" id="2728836"/>
    <lineage>
        <taxon>Bacteria</taxon>
        <taxon>Pseudomonadati</taxon>
        <taxon>Pseudomonadota</taxon>
        <taxon>Betaproteobacteria</taxon>
        <taxon>Burkholderiales</taxon>
        <taxon>Sphaerotilaceae</taxon>
        <taxon>Azohydromonas</taxon>
    </lineage>
</organism>
<dbReference type="GO" id="GO:0008270">
    <property type="term" value="F:zinc ion binding"/>
    <property type="evidence" value="ECO:0007669"/>
    <property type="project" value="InterPro"/>
</dbReference>
<keyword evidence="10" id="KW-0234">DNA repair</keyword>
<dbReference type="CDD" id="cd06445">
    <property type="entry name" value="ATase"/>
    <property type="match status" value="1"/>
</dbReference>
<dbReference type="InterPro" id="IPR014048">
    <property type="entry name" value="MethylDNA_cys_MeTrfase_DNA-bd"/>
</dbReference>
<dbReference type="PIRSF" id="PIRSF000409">
    <property type="entry name" value="Ada"/>
    <property type="match status" value="1"/>
</dbReference>
<feature type="binding site" evidence="13">
    <location>
        <position position="96"/>
    </location>
    <ligand>
        <name>Zn(2+)</name>
        <dbReference type="ChEBI" id="CHEBI:29105"/>
    </ligand>
</feature>
<dbReference type="EC" id="2.1.1.63" evidence="3"/>
<dbReference type="Pfam" id="PF01035">
    <property type="entry name" value="DNA_binding_1"/>
    <property type="match status" value="1"/>
</dbReference>
<dbReference type="SMART" id="SM00342">
    <property type="entry name" value="HTH_ARAC"/>
    <property type="match status" value="1"/>
</dbReference>
<evidence type="ECO:0000256" key="6">
    <source>
        <dbReference type="ARBA" id="ARBA00022763"/>
    </source>
</evidence>
<dbReference type="InterPro" id="IPR035451">
    <property type="entry name" value="Ada-like_dom_sf"/>
</dbReference>
<dbReference type="Pfam" id="PF02805">
    <property type="entry name" value="Ada_Zn_binding"/>
    <property type="match status" value="1"/>
</dbReference>
<dbReference type="Gene3D" id="3.40.10.10">
    <property type="entry name" value="DNA Methylphosphotriester Repair Domain"/>
    <property type="match status" value="1"/>
</dbReference>
<dbReference type="EMBL" id="JABBFW010000013">
    <property type="protein sequence ID" value="NML16815.1"/>
    <property type="molecule type" value="Genomic_DNA"/>
</dbReference>
<evidence type="ECO:0000256" key="11">
    <source>
        <dbReference type="ARBA" id="ARBA00049348"/>
    </source>
</evidence>
<feature type="binding site" evidence="13">
    <location>
        <position position="99"/>
    </location>
    <ligand>
        <name>Zn(2+)</name>
        <dbReference type="ChEBI" id="CHEBI:29105"/>
    </ligand>
</feature>
<evidence type="ECO:0000256" key="1">
    <source>
        <dbReference type="ARBA" id="ARBA00001286"/>
    </source>
</evidence>
<evidence type="ECO:0000256" key="10">
    <source>
        <dbReference type="ARBA" id="ARBA00023204"/>
    </source>
</evidence>
<keyword evidence="7" id="KW-0805">Transcription regulation</keyword>
<evidence type="ECO:0000256" key="5">
    <source>
        <dbReference type="ARBA" id="ARBA00022679"/>
    </source>
</evidence>
<feature type="binding site" evidence="13">
    <location>
        <position position="69"/>
    </location>
    <ligand>
        <name>Zn(2+)</name>
        <dbReference type="ChEBI" id="CHEBI:29105"/>
    </ligand>
</feature>
<evidence type="ECO:0000259" key="14">
    <source>
        <dbReference type="PROSITE" id="PS01124"/>
    </source>
</evidence>
<dbReference type="SUPFAM" id="SSF46689">
    <property type="entry name" value="Homeodomain-like"/>
    <property type="match status" value="1"/>
</dbReference>
<dbReference type="FunFam" id="1.10.10.10:FF:000214">
    <property type="entry name" value="Methylated-DNA--protein-cysteine methyltransferase"/>
    <property type="match status" value="1"/>
</dbReference>
<feature type="active site" description="Nucleophile; methyl group acceptor from either O6-methylguanine or O4-methylthymine" evidence="12">
    <location>
        <position position="349"/>
    </location>
</feature>
<evidence type="ECO:0000256" key="3">
    <source>
        <dbReference type="ARBA" id="ARBA00011918"/>
    </source>
</evidence>
<dbReference type="AlphaFoldDB" id="A0A848FDD7"/>
<dbReference type="Gene3D" id="3.30.160.70">
    <property type="entry name" value="Methylated DNA-protein cysteine methyltransferase domain"/>
    <property type="match status" value="1"/>
</dbReference>
<comment type="catalytic activity">
    <reaction evidence="1">
        <text>a 4-O-methyl-thymidine in DNA + L-cysteinyl-[protein] = a thymidine in DNA + S-methyl-L-cysteinyl-[protein]</text>
        <dbReference type="Rhea" id="RHEA:53428"/>
        <dbReference type="Rhea" id="RHEA-COMP:10131"/>
        <dbReference type="Rhea" id="RHEA-COMP:10132"/>
        <dbReference type="Rhea" id="RHEA-COMP:13555"/>
        <dbReference type="Rhea" id="RHEA-COMP:13556"/>
        <dbReference type="ChEBI" id="CHEBI:29950"/>
        <dbReference type="ChEBI" id="CHEBI:82612"/>
        <dbReference type="ChEBI" id="CHEBI:137386"/>
        <dbReference type="ChEBI" id="CHEBI:137387"/>
        <dbReference type="EC" id="2.1.1.63"/>
    </reaction>
</comment>
<evidence type="ECO:0000256" key="4">
    <source>
        <dbReference type="ARBA" id="ARBA00022603"/>
    </source>
</evidence>
<dbReference type="Gene3D" id="1.10.10.10">
    <property type="entry name" value="Winged helix-like DNA-binding domain superfamily/Winged helix DNA-binding domain"/>
    <property type="match status" value="1"/>
</dbReference>
<evidence type="ECO:0000256" key="2">
    <source>
        <dbReference type="ARBA" id="ARBA00008711"/>
    </source>
</evidence>
<evidence type="ECO:0000313" key="15">
    <source>
        <dbReference type="EMBL" id="NML16815.1"/>
    </source>
</evidence>
<dbReference type="SUPFAM" id="SSF53155">
    <property type="entry name" value="Methylated DNA-protein cysteine methyltransferase domain"/>
    <property type="match status" value="1"/>
</dbReference>
<keyword evidence="5 15" id="KW-0808">Transferase</keyword>
<protein>
    <recommendedName>
        <fullName evidence="3">methylated-DNA--[protein]-cysteine S-methyltransferase</fullName>
        <ecNumber evidence="3">2.1.1.63</ecNumber>
    </recommendedName>
</protein>
<keyword evidence="4 15" id="KW-0489">Methyltransferase</keyword>
<evidence type="ECO:0000256" key="12">
    <source>
        <dbReference type="PIRSR" id="PIRSR000409-1"/>
    </source>
</evidence>
<dbReference type="GO" id="GO:0032259">
    <property type="term" value="P:methylation"/>
    <property type="evidence" value="ECO:0007669"/>
    <property type="project" value="UniProtKB-KW"/>
</dbReference>
<dbReference type="InterPro" id="IPR008332">
    <property type="entry name" value="MethylG_MeTrfase_N"/>
</dbReference>
<dbReference type="InterPro" id="IPR001497">
    <property type="entry name" value="MethylDNA_cys_MeTrfase_AS"/>
</dbReference>
<dbReference type="GO" id="GO:0003700">
    <property type="term" value="F:DNA-binding transcription factor activity"/>
    <property type="evidence" value="ECO:0007669"/>
    <property type="project" value="InterPro"/>
</dbReference>
<dbReference type="PANTHER" id="PTHR10815">
    <property type="entry name" value="METHYLATED-DNA--PROTEIN-CYSTEINE METHYLTRANSFERASE"/>
    <property type="match status" value="1"/>
</dbReference>
<keyword evidence="16" id="KW-1185">Reference proteome</keyword>
<feature type="binding site" evidence="13">
    <location>
        <position position="65"/>
    </location>
    <ligand>
        <name>Zn(2+)</name>
        <dbReference type="ChEBI" id="CHEBI:29105"/>
    </ligand>
</feature>
<evidence type="ECO:0000256" key="9">
    <source>
        <dbReference type="ARBA" id="ARBA00023163"/>
    </source>
</evidence>
<dbReference type="Proteomes" id="UP000574067">
    <property type="component" value="Unassembled WGS sequence"/>
</dbReference>
<dbReference type="InterPro" id="IPR004026">
    <property type="entry name" value="Ada_DNA_repair_Zn-bd"/>
</dbReference>
<keyword evidence="13" id="KW-0862">Zinc</keyword>